<evidence type="ECO:0008006" key="3">
    <source>
        <dbReference type="Google" id="ProtNLM"/>
    </source>
</evidence>
<evidence type="ECO:0000313" key="1">
    <source>
        <dbReference type="EMBL" id="GAA3787930.1"/>
    </source>
</evidence>
<protein>
    <recommendedName>
        <fullName evidence="3">DUF4468 domain-containing protein</fullName>
    </recommendedName>
</protein>
<dbReference type="Proteomes" id="UP001501456">
    <property type="component" value="Unassembled WGS sequence"/>
</dbReference>
<comment type="caution">
    <text evidence="1">The sequence shown here is derived from an EMBL/GenBank/DDBJ whole genome shotgun (WGS) entry which is preliminary data.</text>
</comment>
<reference evidence="2" key="1">
    <citation type="journal article" date="2019" name="Int. J. Syst. Evol. Microbiol.">
        <title>The Global Catalogue of Microorganisms (GCM) 10K type strain sequencing project: providing services to taxonomists for standard genome sequencing and annotation.</title>
        <authorList>
            <consortium name="The Broad Institute Genomics Platform"/>
            <consortium name="The Broad Institute Genome Sequencing Center for Infectious Disease"/>
            <person name="Wu L."/>
            <person name="Ma J."/>
        </authorList>
    </citation>
    <scope>NUCLEOTIDE SEQUENCE [LARGE SCALE GENOMIC DNA]</scope>
    <source>
        <strain evidence="2">JCM 17525</strain>
    </source>
</reference>
<evidence type="ECO:0000313" key="2">
    <source>
        <dbReference type="Proteomes" id="UP001501456"/>
    </source>
</evidence>
<organism evidence="1 2">
    <name type="scientific">Corallibacter vietnamensis</name>
    <dbReference type="NCBI Taxonomy" id="904130"/>
    <lineage>
        <taxon>Bacteria</taxon>
        <taxon>Pseudomonadati</taxon>
        <taxon>Bacteroidota</taxon>
        <taxon>Flavobacteriia</taxon>
        <taxon>Flavobacteriales</taxon>
        <taxon>Flavobacteriaceae</taxon>
        <taxon>Corallibacter</taxon>
    </lineage>
</organism>
<dbReference type="EMBL" id="BAABBI010000002">
    <property type="protein sequence ID" value="GAA3787930.1"/>
    <property type="molecule type" value="Genomic_DNA"/>
</dbReference>
<sequence>MFYLGGWILAPGSYPRAETYEINLPEDSLIQIINQIKLENPELSLSKKVKTPNSGNFSLLDGRKDENGYWYSIYFYYENKNQIIHTWTRPKNENSTTFAFVGINNGLTLGNWKTVNESFWWWKNKPEIEEFEARIFRLINEKIKTKHNKG</sequence>
<accession>A0ABP7HFQ2</accession>
<gene>
    <name evidence="1" type="ORF">GCM10022271_20730</name>
</gene>
<dbReference type="RefSeq" id="WP_344730260.1">
    <property type="nucleotide sequence ID" value="NZ_BAABBI010000002.1"/>
</dbReference>
<proteinExistence type="predicted"/>
<name>A0ABP7HFQ2_9FLAO</name>
<keyword evidence="2" id="KW-1185">Reference proteome</keyword>